<organism evidence="3 4">
    <name type="scientific">Enterocloster citroniae</name>
    <dbReference type="NCBI Taxonomy" id="358743"/>
    <lineage>
        <taxon>Bacteria</taxon>
        <taxon>Bacillati</taxon>
        <taxon>Bacillota</taxon>
        <taxon>Clostridia</taxon>
        <taxon>Lachnospirales</taxon>
        <taxon>Lachnospiraceae</taxon>
        <taxon>Enterocloster</taxon>
    </lineage>
</organism>
<dbReference type="GO" id="GO:0016810">
    <property type="term" value="F:hydrolase activity, acting on carbon-nitrogen (but not peptide) bonds"/>
    <property type="evidence" value="ECO:0007669"/>
    <property type="project" value="InterPro"/>
</dbReference>
<dbReference type="PANTHER" id="PTHR43794:SF11">
    <property type="entry name" value="AMIDOHYDROLASE-RELATED DOMAIN-CONTAINING PROTEIN"/>
    <property type="match status" value="1"/>
</dbReference>
<accession>A0AA41K6L0</accession>
<dbReference type="PANTHER" id="PTHR43794">
    <property type="entry name" value="AMINOHYDROLASE SSNA-RELATED"/>
    <property type="match status" value="1"/>
</dbReference>
<dbReference type="SUPFAM" id="SSF51338">
    <property type="entry name" value="Composite domain of metallo-dependent hydrolases"/>
    <property type="match status" value="1"/>
</dbReference>
<comment type="caution">
    <text evidence="3">The sequence shown here is derived from an EMBL/GenBank/DDBJ whole genome shotgun (WGS) entry which is preliminary data.</text>
</comment>
<sequence length="473" mass="53525">MTVRCFQMEPHLPTTLTPHIGLRQMRLWRYAIMEQMVNTKYKIICKHLYTADKKGHFYTDAVLFMSEGKIDWVGERRDAPQELLRDGYMEYDASDRIAMPGLINGHGHSNLNSYRAISDAEDFTQWAEELAPYTSTLTQEDIEKNNEMSVFEMLKGGTTCICDCTRYEAGLMADACSRAGMRCLAGGMANSPEYRKNGKPNYDSIVDSTRLYKEKYQKDNRIQFFLGAHATYSCTERMIKQTYEKSKMIGKRFIIHAAETLDEEMTIKARTGMRPIQWLADLGVLSPRTVLIHCVQMNDEDIAILRRTGSNVIHCPVSNAKLGNGISPVKKMLENGINVGLGTDSMLSNNTLDMFQEIKMAALASRLKGKDQALSNEKLVKMATSECAKVLGMGNIGVLEQGAAADVLLVKPWHPLGYNKERFLSDVVFYMDRSSVDSIFIDGNLVYTEGKVIKEDETLMKKAIMDHYRRKVL</sequence>
<protein>
    <submittedName>
        <fullName evidence="3">Amidohydrolase family protein</fullName>
    </submittedName>
</protein>
<dbReference type="SUPFAM" id="SSF51556">
    <property type="entry name" value="Metallo-dependent hydrolases"/>
    <property type="match status" value="1"/>
</dbReference>
<dbReference type="Gene3D" id="2.30.40.10">
    <property type="entry name" value="Urease, subunit C, domain 1"/>
    <property type="match status" value="1"/>
</dbReference>
<evidence type="ECO:0000313" key="4">
    <source>
        <dbReference type="Proteomes" id="UP000708338"/>
    </source>
</evidence>
<dbReference type="InterPro" id="IPR032466">
    <property type="entry name" value="Metal_Hydrolase"/>
</dbReference>
<evidence type="ECO:0000256" key="1">
    <source>
        <dbReference type="ARBA" id="ARBA00022801"/>
    </source>
</evidence>
<dbReference type="InterPro" id="IPR011059">
    <property type="entry name" value="Metal-dep_hydrolase_composite"/>
</dbReference>
<feature type="domain" description="Amidohydrolase-related" evidence="2">
    <location>
        <begin position="97"/>
        <end position="446"/>
    </location>
</feature>
<dbReference type="AlphaFoldDB" id="A0AA41K6L0"/>
<gene>
    <name evidence="3" type="ORF">GPL26_19825</name>
</gene>
<dbReference type="Pfam" id="PF01979">
    <property type="entry name" value="Amidohydro_1"/>
    <property type="match status" value="1"/>
</dbReference>
<keyword evidence="1" id="KW-0378">Hydrolase</keyword>
<evidence type="ECO:0000313" key="3">
    <source>
        <dbReference type="EMBL" id="MBT9811871.1"/>
    </source>
</evidence>
<dbReference type="Gene3D" id="3.20.20.140">
    <property type="entry name" value="Metal-dependent hydrolases"/>
    <property type="match status" value="1"/>
</dbReference>
<proteinExistence type="predicted"/>
<name>A0AA41K6L0_9FIRM</name>
<reference evidence="3" key="1">
    <citation type="journal article" date="2021" name="Gut Microbes">
        <title>A synthetic consortium of 100 gut commensals modulates the composition and function in a colon model of the microbiome of elderly subjects.</title>
        <authorList>
            <person name="Perez M."/>
            <person name="Ntemiri A."/>
            <person name="Tan H."/>
            <person name="Harris H.M.B."/>
            <person name="Roager H.M."/>
            <person name="Ribiere C."/>
            <person name="O'Toole P.W."/>
        </authorList>
    </citation>
    <scope>NUCLEOTIDE SEQUENCE</scope>
    <source>
        <strain evidence="3">MCC335</strain>
    </source>
</reference>
<dbReference type="EMBL" id="WQPS01000034">
    <property type="protein sequence ID" value="MBT9811871.1"/>
    <property type="molecule type" value="Genomic_DNA"/>
</dbReference>
<dbReference type="InterPro" id="IPR050287">
    <property type="entry name" value="MTA/SAH_deaminase"/>
</dbReference>
<dbReference type="InterPro" id="IPR006680">
    <property type="entry name" value="Amidohydro-rel"/>
</dbReference>
<evidence type="ECO:0000259" key="2">
    <source>
        <dbReference type="Pfam" id="PF01979"/>
    </source>
</evidence>
<dbReference type="Proteomes" id="UP000708338">
    <property type="component" value="Unassembled WGS sequence"/>
</dbReference>